<name>A9WTE2_RENSM</name>
<gene>
    <name evidence="1" type="ordered locus">RSal33209_2738</name>
</gene>
<dbReference type="EMBL" id="CP000910">
    <property type="protein sequence ID" value="ABY24463.1"/>
    <property type="molecule type" value="Genomic_DNA"/>
</dbReference>
<dbReference type="Proteomes" id="UP000002007">
    <property type="component" value="Chromosome"/>
</dbReference>
<dbReference type="KEGG" id="rsa:RSal33209_2738"/>
<dbReference type="HOGENOM" id="CLU_3332050_0_0_11"/>
<reference evidence="2" key="1">
    <citation type="journal article" date="2008" name="J. Bacteriol.">
        <title>Genome sequence of the fish pathogen Renibacterium salmoninarum suggests reductive evolution away from an environmental Arthrobacter ancestor.</title>
        <authorList>
            <person name="Wiens G.D."/>
            <person name="Rockey D.D."/>
            <person name="Wu Z."/>
            <person name="Chang J."/>
            <person name="Levy R."/>
            <person name="Crane S."/>
            <person name="Chen D.S."/>
            <person name="Capri G.R."/>
            <person name="Burnett J.R."/>
            <person name="Sudheesh P.S."/>
            <person name="Schipma M.J."/>
            <person name="Burd H."/>
            <person name="Bhattacharyya A."/>
            <person name="Rhodes L.D."/>
            <person name="Kaul R."/>
            <person name="Strom M.S."/>
        </authorList>
    </citation>
    <scope>NUCLEOTIDE SEQUENCE [LARGE SCALE GENOMIC DNA]</scope>
    <source>
        <strain evidence="2">ATCC 33209 / DSM 20767 / JCM 11484 / NBRC 15589 / NCIMB 2235</strain>
    </source>
</reference>
<organism evidence="1 2">
    <name type="scientific">Renibacterium salmoninarum (strain ATCC 33209 / DSM 20767 / JCM 11484 / NBRC 15589 / NCIMB 2235)</name>
    <dbReference type="NCBI Taxonomy" id="288705"/>
    <lineage>
        <taxon>Bacteria</taxon>
        <taxon>Bacillati</taxon>
        <taxon>Actinomycetota</taxon>
        <taxon>Actinomycetes</taxon>
        <taxon>Micrococcales</taxon>
        <taxon>Micrococcaceae</taxon>
        <taxon>Renibacterium</taxon>
    </lineage>
</organism>
<evidence type="ECO:0000313" key="2">
    <source>
        <dbReference type="Proteomes" id="UP000002007"/>
    </source>
</evidence>
<proteinExistence type="predicted"/>
<dbReference type="STRING" id="288705.RSal33209_2738"/>
<protein>
    <submittedName>
        <fullName evidence="1">Uncharacterized protein</fullName>
    </submittedName>
</protein>
<evidence type="ECO:0000313" key="1">
    <source>
        <dbReference type="EMBL" id="ABY24463.1"/>
    </source>
</evidence>
<sequence>MLLALGRNLDWELGQGWAHQCDPREVPQGWAQRLYSYI</sequence>
<dbReference type="AlphaFoldDB" id="A9WTE2"/>
<keyword evidence="2" id="KW-1185">Reference proteome</keyword>
<accession>A9WTE2</accession>